<gene>
    <name evidence="1" type="ORF">GS617_15010</name>
</gene>
<reference evidence="1 2" key="1">
    <citation type="submission" date="2019-12" db="EMBL/GenBank/DDBJ databases">
        <title>Ruegeria JWLKs population differentiation of coral mucus and skeleton niches.</title>
        <authorList>
            <person name="Luo D."/>
        </authorList>
    </citation>
    <scope>NUCLEOTIDE SEQUENCE [LARGE SCALE GENOMIC DNA]</scope>
    <source>
        <strain evidence="1 2">HKCCD6238</strain>
    </source>
</reference>
<name>A0ABX1WE90_9RHOB</name>
<evidence type="ECO:0000313" key="2">
    <source>
        <dbReference type="Proteomes" id="UP000599383"/>
    </source>
</evidence>
<dbReference type="Proteomes" id="UP000599383">
    <property type="component" value="Unassembled WGS sequence"/>
</dbReference>
<sequence length="190" mass="22328">MTTFTFQARSWREKNREDIRKEERQAALQTVELIGDAFDKRYHAHRKLLGALNIDDKNLETIYAEYNKEVDAWMTALSRISARLSVYFDRETATSFVYECHDPLKDSGDGLQLRYRHGWDLSSVDTAIASRIFPNLQVARRNFQRFQRNLLERVENDEFGSVQYWNNTQHGKLEDISVLFLVSRLFGVAK</sequence>
<organism evidence="1 2">
    <name type="scientific">Ruegeria atlantica</name>
    <dbReference type="NCBI Taxonomy" id="81569"/>
    <lineage>
        <taxon>Bacteria</taxon>
        <taxon>Pseudomonadati</taxon>
        <taxon>Pseudomonadota</taxon>
        <taxon>Alphaproteobacteria</taxon>
        <taxon>Rhodobacterales</taxon>
        <taxon>Roseobacteraceae</taxon>
        <taxon>Ruegeria</taxon>
    </lineage>
</organism>
<protein>
    <submittedName>
        <fullName evidence="1">Uncharacterized protein</fullName>
    </submittedName>
</protein>
<keyword evidence="2" id="KW-1185">Reference proteome</keyword>
<comment type="caution">
    <text evidence="1">The sequence shown here is derived from an EMBL/GenBank/DDBJ whole genome shotgun (WGS) entry which is preliminary data.</text>
</comment>
<accession>A0ABX1WE90</accession>
<dbReference type="RefSeq" id="WP_171364015.1">
    <property type="nucleotide sequence ID" value="NZ_WVQY01000005.1"/>
</dbReference>
<proteinExistence type="predicted"/>
<evidence type="ECO:0000313" key="1">
    <source>
        <dbReference type="EMBL" id="NOD31584.1"/>
    </source>
</evidence>
<dbReference type="EMBL" id="WVQY01000005">
    <property type="protein sequence ID" value="NOD31584.1"/>
    <property type="molecule type" value="Genomic_DNA"/>
</dbReference>